<name>A0A162A4S9_DAUCS</name>
<gene>
    <name evidence="2" type="ORF">DCAR_019454</name>
    <name evidence="3" type="ORF">DCAR_0522254</name>
</gene>
<reference evidence="2" key="1">
    <citation type="journal article" date="2016" name="Nat. Genet.">
        <title>A high-quality carrot genome assembly provides new insights into carotenoid accumulation and asterid genome evolution.</title>
        <authorList>
            <person name="Iorizzo M."/>
            <person name="Ellison S."/>
            <person name="Senalik D."/>
            <person name="Zeng P."/>
            <person name="Satapoomin P."/>
            <person name="Huang J."/>
            <person name="Bowman M."/>
            <person name="Iovene M."/>
            <person name="Sanseverino W."/>
            <person name="Cavagnaro P."/>
            <person name="Yildiz M."/>
            <person name="Macko-Podgorni A."/>
            <person name="Moranska E."/>
            <person name="Grzebelus E."/>
            <person name="Grzebelus D."/>
            <person name="Ashrafi H."/>
            <person name="Zheng Z."/>
            <person name="Cheng S."/>
            <person name="Spooner D."/>
            <person name="Van Deynze A."/>
            <person name="Simon P."/>
        </authorList>
    </citation>
    <scope>NUCLEOTIDE SEQUENCE [LARGE SCALE GENOMIC DNA]</scope>
    <source>
        <tissue evidence="2">Leaf</tissue>
    </source>
</reference>
<evidence type="ECO:0000313" key="2">
    <source>
        <dbReference type="EMBL" id="KZM96212.1"/>
    </source>
</evidence>
<feature type="region of interest" description="Disordered" evidence="1">
    <location>
        <begin position="105"/>
        <end position="145"/>
    </location>
</feature>
<dbReference type="AlphaFoldDB" id="A0A162A4S9"/>
<reference evidence="3" key="2">
    <citation type="submission" date="2022-03" db="EMBL/GenBank/DDBJ databases">
        <title>Draft title - Genomic analysis of global carrot germplasm unveils the trajectory of domestication and the origin of high carotenoid orange carrot.</title>
        <authorList>
            <person name="Iorizzo M."/>
            <person name="Ellison S."/>
            <person name="Senalik D."/>
            <person name="Macko-Podgorni A."/>
            <person name="Grzebelus D."/>
            <person name="Bostan H."/>
            <person name="Rolling W."/>
            <person name="Curaba J."/>
            <person name="Simon P."/>
        </authorList>
    </citation>
    <scope>NUCLEOTIDE SEQUENCE</scope>
    <source>
        <tissue evidence="3">Leaf</tissue>
    </source>
</reference>
<sequence length="145" mass="15507">MADEDEEELDEIIFIFLDAAASQVINNPVISLTTKPSDIDLVAAQCSDAETAASNEVDASQKTEEAGQVDEVEAAMKNEGGVVSENVNDTGKSTLEAVVVENKETAAANDYEVDAPETKAIQEDQMHQNSVDAQNSPHTQTHKNS</sequence>
<dbReference type="EMBL" id="LNRQ01000005">
    <property type="protein sequence ID" value="KZM96212.1"/>
    <property type="molecule type" value="Genomic_DNA"/>
</dbReference>
<feature type="compositionally biased region" description="Polar residues" evidence="1">
    <location>
        <begin position="127"/>
        <end position="139"/>
    </location>
</feature>
<proteinExistence type="predicted"/>
<feature type="compositionally biased region" description="Basic and acidic residues" evidence="1">
    <location>
        <begin position="116"/>
        <end position="126"/>
    </location>
</feature>
<dbReference type="EMBL" id="CP093347">
    <property type="protein sequence ID" value="WOH02864.1"/>
    <property type="molecule type" value="Genomic_DNA"/>
</dbReference>
<dbReference type="Gramene" id="KZM96212">
    <property type="protein sequence ID" value="KZM96212"/>
    <property type="gene ID" value="DCAR_019454"/>
</dbReference>
<evidence type="ECO:0000256" key="1">
    <source>
        <dbReference type="SAM" id="MobiDB-lite"/>
    </source>
</evidence>
<protein>
    <submittedName>
        <fullName evidence="2">Uncharacterized protein</fullName>
    </submittedName>
</protein>
<keyword evidence="4" id="KW-1185">Reference proteome</keyword>
<organism evidence="2">
    <name type="scientific">Daucus carota subsp. sativus</name>
    <name type="common">Carrot</name>
    <dbReference type="NCBI Taxonomy" id="79200"/>
    <lineage>
        <taxon>Eukaryota</taxon>
        <taxon>Viridiplantae</taxon>
        <taxon>Streptophyta</taxon>
        <taxon>Embryophyta</taxon>
        <taxon>Tracheophyta</taxon>
        <taxon>Spermatophyta</taxon>
        <taxon>Magnoliopsida</taxon>
        <taxon>eudicotyledons</taxon>
        <taxon>Gunneridae</taxon>
        <taxon>Pentapetalae</taxon>
        <taxon>asterids</taxon>
        <taxon>campanulids</taxon>
        <taxon>Apiales</taxon>
        <taxon>Apiaceae</taxon>
        <taxon>Apioideae</taxon>
        <taxon>Scandiceae</taxon>
        <taxon>Daucinae</taxon>
        <taxon>Daucus</taxon>
        <taxon>Daucus sect. Daucus</taxon>
    </lineage>
</organism>
<dbReference type="Proteomes" id="UP000077755">
    <property type="component" value="Chromosome 5"/>
</dbReference>
<evidence type="ECO:0000313" key="4">
    <source>
        <dbReference type="Proteomes" id="UP000077755"/>
    </source>
</evidence>
<accession>A0A162A4S9</accession>
<evidence type="ECO:0000313" key="3">
    <source>
        <dbReference type="EMBL" id="WOH02864.1"/>
    </source>
</evidence>